<evidence type="ECO:0000313" key="3">
    <source>
        <dbReference type="EMBL" id="QOP40546.1"/>
    </source>
</evidence>
<accession>A0A7M1AT09</accession>
<sequence length="226" mass="25694">MIKVFLITLSFCSLLFSSSQILLVVADDFNASKAQLRAYEDDKLVFKNIDVNLGKNGLGWGLGIITIPHKSDEPIKMEGDKKAPAGIFKLGSAFGYEKELSLNLSYLYADENLICVDESDSKYYNRFLNSAEGIKSFENMKRKDNQYKYGVVVIHNNEQIKKRGSCIFIHIQKAKNAGTAGCTSMNEKDLLKVIKWLDKDKNPILIQVPKMYLKEVYKLYPELKED</sequence>
<evidence type="ECO:0000259" key="2">
    <source>
        <dbReference type="Pfam" id="PF03734"/>
    </source>
</evidence>
<evidence type="ECO:0000313" key="4">
    <source>
        <dbReference type="Proteomes" id="UP000593910"/>
    </source>
</evidence>
<dbReference type="KEGG" id="smax:FJR03_01825"/>
<dbReference type="RefSeq" id="WP_193113968.1">
    <property type="nucleotide sequence ID" value="NZ_CP041165.1"/>
</dbReference>
<keyword evidence="1" id="KW-0732">Signal</keyword>
<name>A0A7M1AT09_9BACT</name>
<feature type="signal peptide" evidence="1">
    <location>
        <begin position="1"/>
        <end position="21"/>
    </location>
</feature>
<dbReference type="PANTHER" id="PTHR38589">
    <property type="entry name" value="BLR0621 PROTEIN"/>
    <property type="match status" value="1"/>
</dbReference>
<proteinExistence type="predicted"/>
<dbReference type="Pfam" id="PF03734">
    <property type="entry name" value="YkuD"/>
    <property type="match status" value="1"/>
</dbReference>
<dbReference type="Proteomes" id="UP000593910">
    <property type="component" value="Chromosome"/>
</dbReference>
<feature type="domain" description="L,D-TPase catalytic" evidence="2">
    <location>
        <begin position="30"/>
        <end position="204"/>
    </location>
</feature>
<organism evidence="3 4">
    <name type="scientific">Sulfurimonas marina</name>
    <dbReference type="NCBI Taxonomy" id="2590551"/>
    <lineage>
        <taxon>Bacteria</taxon>
        <taxon>Pseudomonadati</taxon>
        <taxon>Campylobacterota</taxon>
        <taxon>Epsilonproteobacteria</taxon>
        <taxon>Campylobacterales</taxon>
        <taxon>Sulfurimonadaceae</taxon>
        <taxon>Sulfurimonas</taxon>
    </lineage>
</organism>
<gene>
    <name evidence="3" type="ORF">FJR03_01825</name>
</gene>
<reference evidence="3 4" key="1">
    <citation type="submission" date="2019-06" db="EMBL/GenBank/DDBJ databases">
        <title>Sulfurimonas gotlandica sp. nov., a chemoautotrophic and psychrotolerant epsilonproteobacterium isolated from a pelagic redoxcline, and an emended description of the genus Sulfurimonas.</title>
        <authorList>
            <person name="Wang S."/>
            <person name="Jiang L."/>
            <person name="Shao Z."/>
        </authorList>
    </citation>
    <scope>NUCLEOTIDE SEQUENCE [LARGE SCALE GENOMIC DNA]</scope>
    <source>
        <strain evidence="3 4">B2</strain>
    </source>
</reference>
<dbReference type="GO" id="GO:0016740">
    <property type="term" value="F:transferase activity"/>
    <property type="evidence" value="ECO:0007669"/>
    <property type="project" value="InterPro"/>
</dbReference>
<keyword evidence="4" id="KW-1185">Reference proteome</keyword>
<dbReference type="EMBL" id="CP041165">
    <property type="protein sequence ID" value="QOP40546.1"/>
    <property type="molecule type" value="Genomic_DNA"/>
</dbReference>
<dbReference type="AlphaFoldDB" id="A0A7M1AT09"/>
<protein>
    <recommendedName>
        <fullName evidence="2">L,D-TPase catalytic domain-containing protein</fullName>
    </recommendedName>
</protein>
<feature type="chain" id="PRO_5032845080" description="L,D-TPase catalytic domain-containing protein" evidence="1">
    <location>
        <begin position="22"/>
        <end position="226"/>
    </location>
</feature>
<evidence type="ECO:0000256" key="1">
    <source>
        <dbReference type="SAM" id="SignalP"/>
    </source>
</evidence>
<dbReference type="PANTHER" id="PTHR38589:SF1">
    <property type="entry name" value="BLR0621 PROTEIN"/>
    <property type="match status" value="1"/>
</dbReference>
<dbReference type="InterPro" id="IPR005490">
    <property type="entry name" value="LD_TPept_cat_dom"/>
</dbReference>